<evidence type="ECO:0000313" key="2">
    <source>
        <dbReference type="EMBL" id="MFC7138967.1"/>
    </source>
</evidence>
<dbReference type="Proteomes" id="UP001596432">
    <property type="component" value="Unassembled WGS sequence"/>
</dbReference>
<name>A0ABD5XV65_9EURY</name>
<proteinExistence type="predicted"/>
<dbReference type="PANTHER" id="PTHR38792:SF3">
    <property type="entry name" value="BNR_ASP-BOX REPEAT DOMAIN PROTEIN (AFU_ORTHOLOGUE AFUA_7G06430)-RELATED"/>
    <property type="match status" value="1"/>
</dbReference>
<accession>A0ABD5XV65</accession>
<evidence type="ECO:0000313" key="3">
    <source>
        <dbReference type="Proteomes" id="UP001596432"/>
    </source>
</evidence>
<keyword evidence="3" id="KW-1185">Reference proteome</keyword>
<dbReference type="Pfam" id="PF02012">
    <property type="entry name" value="BNR"/>
    <property type="match status" value="1"/>
</dbReference>
<gene>
    <name evidence="2" type="ORF">ACFQMA_03835</name>
</gene>
<evidence type="ECO:0000256" key="1">
    <source>
        <dbReference type="SAM" id="MobiDB-lite"/>
    </source>
</evidence>
<dbReference type="CDD" id="cd15482">
    <property type="entry name" value="Sialidase_non-viral"/>
    <property type="match status" value="1"/>
</dbReference>
<dbReference type="AlphaFoldDB" id="A0ABD5XV65"/>
<dbReference type="EC" id="3.2.1.-" evidence="2"/>
<keyword evidence="2" id="KW-0326">Glycosidase</keyword>
<reference evidence="2 3" key="1">
    <citation type="journal article" date="2019" name="Int. J. Syst. Evol. Microbiol.">
        <title>The Global Catalogue of Microorganisms (GCM) 10K type strain sequencing project: providing services to taxonomists for standard genome sequencing and annotation.</title>
        <authorList>
            <consortium name="The Broad Institute Genomics Platform"/>
            <consortium name="The Broad Institute Genome Sequencing Center for Infectious Disease"/>
            <person name="Wu L."/>
            <person name="Ma J."/>
        </authorList>
    </citation>
    <scope>NUCLEOTIDE SEQUENCE [LARGE SCALE GENOMIC DNA]</scope>
    <source>
        <strain evidence="2 3">XZYJT29</strain>
    </source>
</reference>
<sequence length="406" mass="43799">MTGRDGNVLYEPPAEAPGAGAMYPRVERLLHDDTDGETLLATFEHYASADPDCPDPFAEEVDDAVPEDQPYFPIYRSTDGGETWEPFSAVRDTENGWGLRYQPVLFELPESVGPWEAGTVLAAGNSIPDDRSQTKIDVYASEDGGRSWSYVSTVAEGGRAVPQAGETPVWEPEFALDADRELVCYFADERHSDEGYNQLVGHRRSVDGGQTWEAEVFDAVVPNGEDRPGMPVVTRLPDGRYVLTFEVVGPGEEGGVFVKTSPDGRDWGDPEDLGSPVETDEGEQLTNGPYVTWTPAGGSDGAADPDRADGAVVASAKTLRTDANEQASGSGETLLATTDFEDFDDWDRVSAPLAFEDEFDAGHGTVGWTTPLLPSADGEKLLQLTSTHVADGRCEIRYASAPLDLP</sequence>
<dbReference type="Gene3D" id="2.120.10.10">
    <property type="match status" value="1"/>
</dbReference>
<keyword evidence="2" id="KW-0378">Hydrolase</keyword>
<dbReference type="InterPro" id="IPR036278">
    <property type="entry name" value="Sialidase_sf"/>
</dbReference>
<dbReference type="PANTHER" id="PTHR38792">
    <property type="entry name" value="BNR/ASP-BOX REPEAT DOMAIN PROTEIN (AFU_ORTHOLOGUE AFUA_7G06430)-RELATED"/>
    <property type="match status" value="1"/>
</dbReference>
<dbReference type="InterPro" id="IPR002860">
    <property type="entry name" value="BNR_rpt"/>
</dbReference>
<dbReference type="EMBL" id="JBHTAS010000001">
    <property type="protein sequence ID" value="MFC7138967.1"/>
    <property type="molecule type" value="Genomic_DNA"/>
</dbReference>
<feature type="compositionally biased region" description="Low complexity" evidence="1">
    <location>
        <begin position="11"/>
        <end position="21"/>
    </location>
</feature>
<comment type="caution">
    <text evidence="2">The sequence shown here is derived from an EMBL/GenBank/DDBJ whole genome shotgun (WGS) entry which is preliminary data.</text>
</comment>
<protein>
    <submittedName>
        <fullName evidence="2">Sialidase family protein</fullName>
        <ecNumber evidence="2">3.2.1.-</ecNumber>
    </submittedName>
</protein>
<dbReference type="GO" id="GO:0016798">
    <property type="term" value="F:hydrolase activity, acting on glycosyl bonds"/>
    <property type="evidence" value="ECO:0007669"/>
    <property type="project" value="UniProtKB-KW"/>
</dbReference>
<dbReference type="RefSeq" id="WP_274324567.1">
    <property type="nucleotide sequence ID" value="NZ_CP118158.1"/>
</dbReference>
<feature type="region of interest" description="Disordered" evidence="1">
    <location>
        <begin position="1"/>
        <end position="21"/>
    </location>
</feature>
<dbReference type="GeneID" id="78819214"/>
<dbReference type="SUPFAM" id="SSF50939">
    <property type="entry name" value="Sialidases"/>
    <property type="match status" value="1"/>
</dbReference>
<organism evidence="2 3">
    <name type="scientific">Halosimplex aquaticum</name>
    <dbReference type="NCBI Taxonomy" id="3026162"/>
    <lineage>
        <taxon>Archaea</taxon>
        <taxon>Methanobacteriati</taxon>
        <taxon>Methanobacteriota</taxon>
        <taxon>Stenosarchaea group</taxon>
        <taxon>Halobacteria</taxon>
        <taxon>Halobacteriales</taxon>
        <taxon>Haloarculaceae</taxon>
        <taxon>Halosimplex</taxon>
    </lineage>
</organism>
<feature type="region of interest" description="Disordered" evidence="1">
    <location>
        <begin position="254"/>
        <end position="289"/>
    </location>
</feature>